<dbReference type="RefSeq" id="XP_012184967.1">
    <property type="nucleotide sequence ID" value="XM_012329577.1"/>
</dbReference>
<reference evidence="2 3" key="1">
    <citation type="journal article" date="2012" name="Appl. Environ. Microbiol.">
        <title>Short-read sequencing for genomic analysis of the brown rot fungus Fibroporia radiculosa.</title>
        <authorList>
            <person name="Tang J.D."/>
            <person name="Perkins A.D."/>
            <person name="Sonstegard T.S."/>
            <person name="Schroeder S.G."/>
            <person name="Burgess S.C."/>
            <person name="Diehl S.V."/>
        </authorList>
    </citation>
    <scope>NUCLEOTIDE SEQUENCE [LARGE SCALE GENOMIC DNA]</scope>
    <source>
        <strain evidence="2 3">TFFH 294</strain>
    </source>
</reference>
<evidence type="ECO:0000256" key="1">
    <source>
        <dbReference type="SAM" id="MobiDB-lite"/>
    </source>
</evidence>
<dbReference type="OrthoDB" id="2159131at2759"/>
<feature type="region of interest" description="Disordered" evidence="1">
    <location>
        <begin position="1"/>
        <end position="174"/>
    </location>
</feature>
<dbReference type="AlphaFoldDB" id="J4H4W2"/>
<name>J4H4W2_9APHY</name>
<feature type="compositionally biased region" description="Low complexity" evidence="1">
    <location>
        <begin position="70"/>
        <end position="100"/>
    </location>
</feature>
<feature type="compositionally biased region" description="Polar residues" evidence="1">
    <location>
        <begin position="59"/>
        <end position="69"/>
    </location>
</feature>
<sequence length="174" mass="19516">MALQSRPDKKAPPETEKGIPLAPSAKDLKPWYSDHNSGTVRELDESRHVRELARKSVNDPLTSINHQLASRSSNGSSVVRSRPALAAPSSSSSGAPPAVARLHRESAERQRALELIKRKKRQMAGSETPSTVHGGLEEGYDDVFNRKELEEARRHRDRRWDKDHRYGGGRPARW</sequence>
<gene>
    <name evidence="2" type="ORF">FIBRA_07915</name>
</gene>
<dbReference type="InParanoid" id="J4H4W2"/>
<dbReference type="Proteomes" id="UP000006352">
    <property type="component" value="Unassembled WGS sequence"/>
</dbReference>
<dbReference type="EMBL" id="HE797201">
    <property type="protein sequence ID" value="CCM05684.1"/>
    <property type="molecule type" value="Genomic_DNA"/>
</dbReference>
<feature type="compositionally biased region" description="Basic and acidic residues" evidence="1">
    <location>
        <begin position="143"/>
        <end position="166"/>
    </location>
</feature>
<dbReference type="HOGENOM" id="CLU_1540078_0_0_1"/>
<dbReference type="GeneID" id="24100595"/>
<protein>
    <submittedName>
        <fullName evidence="2">Uncharacterized protein</fullName>
    </submittedName>
</protein>
<proteinExistence type="predicted"/>
<evidence type="ECO:0000313" key="3">
    <source>
        <dbReference type="Proteomes" id="UP000006352"/>
    </source>
</evidence>
<feature type="compositionally biased region" description="Basic and acidic residues" evidence="1">
    <location>
        <begin position="1"/>
        <end position="17"/>
    </location>
</feature>
<keyword evidence="3" id="KW-1185">Reference proteome</keyword>
<accession>J4H4W2</accession>
<feature type="compositionally biased region" description="Basic and acidic residues" evidence="1">
    <location>
        <begin position="41"/>
        <end position="57"/>
    </location>
</feature>
<feature type="compositionally biased region" description="Basic and acidic residues" evidence="1">
    <location>
        <begin position="102"/>
        <end position="116"/>
    </location>
</feature>
<evidence type="ECO:0000313" key="2">
    <source>
        <dbReference type="EMBL" id="CCM05684.1"/>
    </source>
</evidence>
<dbReference type="STRING" id="599839.J4H4W2"/>
<organism evidence="2 3">
    <name type="scientific">Fibroporia radiculosa</name>
    <dbReference type="NCBI Taxonomy" id="599839"/>
    <lineage>
        <taxon>Eukaryota</taxon>
        <taxon>Fungi</taxon>
        <taxon>Dikarya</taxon>
        <taxon>Basidiomycota</taxon>
        <taxon>Agaricomycotina</taxon>
        <taxon>Agaricomycetes</taxon>
        <taxon>Polyporales</taxon>
        <taxon>Fibroporiaceae</taxon>
        <taxon>Fibroporia</taxon>
    </lineage>
</organism>